<keyword evidence="4" id="KW-1185">Reference proteome</keyword>
<organism evidence="3 4">
    <name type="scientific">Pyrenophora seminiperda CCB06</name>
    <dbReference type="NCBI Taxonomy" id="1302712"/>
    <lineage>
        <taxon>Eukaryota</taxon>
        <taxon>Fungi</taxon>
        <taxon>Dikarya</taxon>
        <taxon>Ascomycota</taxon>
        <taxon>Pezizomycotina</taxon>
        <taxon>Dothideomycetes</taxon>
        <taxon>Pleosporomycetidae</taxon>
        <taxon>Pleosporales</taxon>
        <taxon>Pleosporineae</taxon>
        <taxon>Pleosporaceae</taxon>
        <taxon>Pyrenophora</taxon>
    </lineage>
</organism>
<comment type="catalytic activity">
    <reaction evidence="1">
        <text>[protein]-peptidylproline (omega=180) = [protein]-peptidylproline (omega=0)</text>
        <dbReference type="Rhea" id="RHEA:16237"/>
        <dbReference type="Rhea" id="RHEA-COMP:10747"/>
        <dbReference type="Rhea" id="RHEA-COMP:10748"/>
        <dbReference type="ChEBI" id="CHEBI:83833"/>
        <dbReference type="ChEBI" id="CHEBI:83834"/>
        <dbReference type="EC" id="5.2.1.8"/>
    </reaction>
</comment>
<dbReference type="InterPro" id="IPR046357">
    <property type="entry name" value="PPIase_dom_sf"/>
</dbReference>
<keyword evidence="1" id="KW-0697">Rotamase</keyword>
<proteinExistence type="predicted"/>
<dbReference type="PROSITE" id="PS50059">
    <property type="entry name" value="FKBP_PPIASE"/>
    <property type="match status" value="1"/>
</dbReference>
<dbReference type="AlphaFoldDB" id="A0A3M7MGB9"/>
<feature type="domain" description="PPIase FKBP-type" evidence="2">
    <location>
        <begin position="9"/>
        <end position="88"/>
    </location>
</feature>
<dbReference type="OrthoDB" id="1902587at2759"/>
<dbReference type="EMBL" id="KE747840">
    <property type="protein sequence ID" value="RMZ73404.1"/>
    <property type="molecule type" value="Genomic_DNA"/>
</dbReference>
<evidence type="ECO:0000256" key="1">
    <source>
        <dbReference type="PROSITE-ProRule" id="PRU00277"/>
    </source>
</evidence>
<name>A0A3M7MGB9_9PLEO</name>
<keyword evidence="1 3" id="KW-0413">Isomerase</keyword>
<sequence>MGRVLSSYYDQYLIVHSGWLFDEDAEDNKGVQFDTSVGRGDKIITIGRGLVLKGWDEGIVACSTDFSPMKLGEKATMILTPDLAYGSR</sequence>
<dbReference type="EC" id="5.2.1.8" evidence="1"/>
<dbReference type="Gene3D" id="3.10.50.40">
    <property type="match status" value="1"/>
</dbReference>
<dbReference type="InterPro" id="IPR001179">
    <property type="entry name" value="PPIase_FKBP_dom"/>
</dbReference>
<gene>
    <name evidence="3" type="ORF">GMOD_00007912</name>
</gene>
<evidence type="ECO:0000259" key="2">
    <source>
        <dbReference type="PROSITE" id="PS50059"/>
    </source>
</evidence>
<reference evidence="3 4" key="1">
    <citation type="journal article" date="2014" name="PLoS ONE">
        <title>De novo Genome Assembly of the Fungal Plant Pathogen Pyrenophora semeniperda.</title>
        <authorList>
            <person name="Soliai M.M."/>
            <person name="Meyer S.E."/>
            <person name="Udall J.A."/>
            <person name="Elzinga D.E."/>
            <person name="Hermansen R.A."/>
            <person name="Bodily P.M."/>
            <person name="Hart A.A."/>
            <person name="Coleman C.E."/>
        </authorList>
    </citation>
    <scope>NUCLEOTIDE SEQUENCE [LARGE SCALE GENOMIC DNA]</scope>
    <source>
        <strain evidence="3 4">CCB06</strain>
        <tissue evidence="3">Mycelium</tissue>
    </source>
</reference>
<dbReference type="SUPFAM" id="SSF54534">
    <property type="entry name" value="FKBP-like"/>
    <property type="match status" value="1"/>
</dbReference>
<evidence type="ECO:0000313" key="4">
    <source>
        <dbReference type="Proteomes" id="UP000265663"/>
    </source>
</evidence>
<dbReference type="Pfam" id="PF00254">
    <property type="entry name" value="FKBP_C"/>
    <property type="match status" value="1"/>
</dbReference>
<dbReference type="GO" id="GO:0003755">
    <property type="term" value="F:peptidyl-prolyl cis-trans isomerase activity"/>
    <property type="evidence" value="ECO:0007669"/>
    <property type="project" value="UniProtKB-KW"/>
</dbReference>
<evidence type="ECO:0000313" key="3">
    <source>
        <dbReference type="EMBL" id="RMZ73404.1"/>
    </source>
</evidence>
<dbReference type="Proteomes" id="UP000265663">
    <property type="component" value="Unassembled WGS sequence"/>
</dbReference>
<accession>A0A3M7MGB9</accession>
<protein>
    <recommendedName>
        <fullName evidence="1">peptidylprolyl isomerase</fullName>
        <ecNumber evidence="1">5.2.1.8</ecNumber>
    </recommendedName>
</protein>